<evidence type="ECO:0000259" key="7">
    <source>
        <dbReference type="PROSITE" id="PS50156"/>
    </source>
</evidence>
<evidence type="ECO:0000313" key="9">
    <source>
        <dbReference type="Proteomes" id="UP000663929"/>
    </source>
</evidence>
<organism evidence="8 9">
    <name type="scientific">Sulfidibacter corallicola</name>
    <dbReference type="NCBI Taxonomy" id="2818388"/>
    <lineage>
        <taxon>Bacteria</taxon>
        <taxon>Pseudomonadati</taxon>
        <taxon>Acidobacteriota</taxon>
        <taxon>Holophagae</taxon>
        <taxon>Acanthopleuribacterales</taxon>
        <taxon>Acanthopleuribacteraceae</taxon>
        <taxon>Sulfidibacter</taxon>
    </lineage>
</organism>
<feature type="transmembrane region" description="Helical" evidence="6">
    <location>
        <begin position="279"/>
        <end position="299"/>
    </location>
</feature>
<keyword evidence="9" id="KW-1185">Reference proteome</keyword>
<proteinExistence type="predicted"/>
<keyword evidence="3 6" id="KW-0812">Transmembrane</keyword>
<feature type="transmembrane region" description="Helical" evidence="6">
    <location>
        <begin position="457"/>
        <end position="479"/>
    </location>
</feature>
<name>A0A8A4TNY6_SULCO</name>
<evidence type="ECO:0000256" key="1">
    <source>
        <dbReference type="ARBA" id="ARBA00004651"/>
    </source>
</evidence>
<dbReference type="EMBL" id="CP071793">
    <property type="protein sequence ID" value="QTD51263.1"/>
    <property type="molecule type" value="Genomic_DNA"/>
</dbReference>
<evidence type="ECO:0000256" key="5">
    <source>
        <dbReference type="ARBA" id="ARBA00023136"/>
    </source>
</evidence>
<feature type="transmembrane region" description="Helical" evidence="6">
    <location>
        <begin position="305"/>
        <end position="327"/>
    </location>
</feature>
<dbReference type="PROSITE" id="PS50156">
    <property type="entry name" value="SSD"/>
    <property type="match status" value="1"/>
</dbReference>
<feature type="transmembrane region" description="Helical" evidence="6">
    <location>
        <begin position="779"/>
        <end position="798"/>
    </location>
</feature>
<feature type="transmembrane region" description="Helical" evidence="6">
    <location>
        <begin position="810"/>
        <end position="833"/>
    </location>
</feature>
<evidence type="ECO:0000313" key="8">
    <source>
        <dbReference type="EMBL" id="QTD51263.1"/>
    </source>
</evidence>
<feature type="transmembrane region" description="Helical" evidence="6">
    <location>
        <begin position="741"/>
        <end position="759"/>
    </location>
</feature>
<evidence type="ECO:0000256" key="4">
    <source>
        <dbReference type="ARBA" id="ARBA00022989"/>
    </source>
</evidence>
<dbReference type="GO" id="GO:0005886">
    <property type="term" value="C:plasma membrane"/>
    <property type="evidence" value="ECO:0007669"/>
    <property type="project" value="UniProtKB-SubCell"/>
</dbReference>
<dbReference type="Proteomes" id="UP000663929">
    <property type="component" value="Chromosome"/>
</dbReference>
<feature type="transmembrane region" description="Helical" evidence="6">
    <location>
        <begin position="712"/>
        <end position="734"/>
    </location>
</feature>
<keyword evidence="2" id="KW-1003">Cell membrane</keyword>
<reference evidence="8" key="1">
    <citation type="submission" date="2021-03" db="EMBL/GenBank/DDBJ databases">
        <title>Acanthopleuribacteraceae sp. M133.</title>
        <authorList>
            <person name="Wang G."/>
        </authorList>
    </citation>
    <scope>NUCLEOTIDE SEQUENCE</scope>
    <source>
        <strain evidence="8">M133</strain>
    </source>
</reference>
<dbReference type="InterPro" id="IPR000731">
    <property type="entry name" value="SSD"/>
</dbReference>
<dbReference type="InterPro" id="IPR004869">
    <property type="entry name" value="MMPL_dom"/>
</dbReference>
<feature type="transmembrane region" description="Helical" evidence="6">
    <location>
        <begin position="407"/>
        <end position="431"/>
    </location>
</feature>
<feature type="transmembrane region" description="Helical" evidence="6">
    <location>
        <begin position="334"/>
        <end position="355"/>
    </location>
</feature>
<dbReference type="RefSeq" id="WP_237381395.1">
    <property type="nucleotide sequence ID" value="NZ_CP071793.1"/>
</dbReference>
<gene>
    <name evidence="8" type="ORF">J3U87_02245</name>
</gene>
<keyword evidence="4 6" id="KW-1133">Transmembrane helix</keyword>
<evidence type="ECO:0000256" key="3">
    <source>
        <dbReference type="ARBA" id="ARBA00022692"/>
    </source>
</evidence>
<feature type="transmembrane region" description="Helical" evidence="6">
    <location>
        <begin position="375"/>
        <end position="395"/>
    </location>
</feature>
<dbReference type="Pfam" id="PF03176">
    <property type="entry name" value="MMPL"/>
    <property type="match status" value="2"/>
</dbReference>
<dbReference type="InterPro" id="IPR050545">
    <property type="entry name" value="Mycobact_MmpL"/>
</dbReference>
<dbReference type="Gene3D" id="1.20.1640.10">
    <property type="entry name" value="Multidrug efflux transporter AcrB transmembrane domain"/>
    <property type="match status" value="2"/>
</dbReference>
<evidence type="ECO:0000256" key="2">
    <source>
        <dbReference type="ARBA" id="ARBA00022475"/>
    </source>
</evidence>
<keyword evidence="5 6" id="KW-0472">Membrane</keyword>
<feature type="transmembrane region" description="Helical" evidence="6">
    <location>
        <begin position="689"/>
        <end position="706"/>
    </location>
</feature>
<sequence>MKKGILPRDLPLKLVRFAGHHPKTIVFGAILLLTLAAFVARTVRIESDILALIPENNEAVQQFRTTMDRFGSIDILLIALALDPDRDLEADTTYADILAEHLRESELINWVEYSLHDFTDAADDLLDKTALFLPPEKVPAFLARFEGEGIERNADQLEKRVKSPMGMGLKKLLVKDPMGVLPLLAGEFLQGDGVGPRFDSDSGYVIDPEGRYLLMLVKPNGAAADIPFDRKLFAELDRIQENVREEWAADEWEGAAPEVLYAGGYPAALEDSKLIIRDMTIGAISALILVVILFAVAFARGTALIISLAPLLTGLVITFAFVAIALGRLNAATSAFAALLIGLGIDFIIVLYSRYLEERKCGGSHDQALDAMGRHTAVGVLLGAVTTAATFYAFLISGFKGLAELGLLTGTGILIVVVTVFLLLPALLTLLERDRCETTFRLRAFGMERLCAFSHRYARPVIGLSLVVSLVFGAAALGIRYDDDVMNMRATNSVSSTNQRAIMEAFNTRFVPLMIRIDGATEQEALQRAQSLMPELQKLVDGENLAKVDSLITFLPNADRQRETIAQLASLDLDRAAFQNRFDAALSARGLNPGPFQEGLDPLLRSLSVREPISFTDLKGTTIGHVLGRYLSVEEHETSVLIYTYPPAHKWRRHTPPALERLIEQYPHAHLTGPVIVSRELKKVVWQDAGIAAGLGMVLVFLFLMLDLGGFWRAVFSLIPLGVGMMWMVGLMVMFDIPVNVMNIFVFTMVIGIGVDYGVHLIHRWHESGGDVAALDGTAKAIVIAALTTMTGFGSLALSHYPGLRSMGAAAILGALATAVVSITLLPALLVLFDAQEDSTSAAETEESGNAAVV</sequence>
<dbReference type="AlphaFoldDB" id="A0A8A4TNY6"/>
<protein>
    <submittedName>
        <fullName evidence="8">MMPL family transporter</fullName>
    </submittedName>
</protein>
<dbReference type="PANTHER" id="PTHR33406">
    <property type="entry name" value="MEMBRANE PROTEIN MJ1562-RELATED"/>
    <property type="match status" value="1"/>
</dbReference>
<dbReference type="SUPFAM" id="SSF82866">
    <property type="entry name" value="Multidrug efflux transporter AcrB transmembrane domain"/>
    <property type="match status" value="2"/>
</dbReference>
<accession>A0A8A4TNY6</accession>
<feature type="domain" description="SSD" evidence="7">
    <location>
        <begin position="721"/>
        <end position="832"/>
    </location>
</feature>
<dbReference type="PANTHER" id="PTHR33406:SF13">
    <property type="entry name" value="MEMBRANE PROTEIN YDFJ"/>
    <property type="match status" value="1"/>
</dbReference>
<dbReference type="KEGG" id="scor:J3U87_02245"/>
<comment type="subcellular location">
    <subcellularLocation>
        <location evidence="1">Cell membrane</location>
        <topology evidence="1">Multi-pass membrane protein</topology>
    </subcellularLocation>
</comment>
<evidence type="ECO:0000256" key="6">
    <source>
        <dbReference type="SAM" id="Phobius"/>
    </source>
</evidence>